<evidence type="ECO:0000313" key="3">
    <source>
        <dbReference type="EMBL" id="ARU01688.1"/>
    </source>
</evidence>
<gene>
    <name evidence="3" type="primary">algE5</name>
    <name evidence="3" type="ORF">LOKVESSMR4R_02384</name>
</gene>
<dbReference type="PANTHER" id="PTHR38340:SF1">
    <property type="entry name" value="S-LAYER PROTEIN"/>
    <property type="match status" value="1"/>
</dbReference>
<dbReference type="KEGG" id="lvs:LOKVESSMR4R_02384"/>
<dbReference type="InterPro" id="IPR050557">
    <property type="entry name" value="RTX_toxin/Mannuronan_C5-epim"/>
</dbReference>
<evidence type="ECO:0000256" key="1">
    <source>
        <dbReference type="ARBA" id="ARBA00004613"/>
    </source>
</evidence>
<dbReference type="AlphaFoldDB" id="A0A1Y0EE04"/>
<dbReference type="Gene3D" id="2.150.10.10">
    <property type="entry name" value="Serralysin-like metalloprotease, C-terminal"/>
    <property type="match status" value="1"/>
</dbReference>
<accession>A0A1Y0EE04</accession>
<dbReference type="PRINTS" id="PR00313">
    <property type="entry name" value="CABNDNGRPT"/>
</dbReference>
<dbReference type="EMBL" id="CP021431">
    <property type="protein sequence ID" value="ARU01688.1"/>
    <property type="molecule type" value="Genomic_DNA"/>
</dbReference>
<reference evidence="3 4" key="1">
    <citation type="submission" date="2017-05" db="EMBL/GenBank/DDBJ databases">
        <title>Genome Sequence of Loktanella vestfoldensis Strain SMR4r Isolated from a Culture of the Diatom Skeletonema marinoi.</title>
        <authorList>
            <person name="Topel M."/>
            <person name="Pinder M.I.M."/>
            <person name="Johansson O.N."/>
            <person name="Kourtchenko O."/>
            <person name="Godhe A."/>
            <person name="Clarke A.K."/>
        </authorList>
    </citation>
    <scope>NUCLEOTIDE SEQUENCE [LARGE SCALE GENOMIC DNA]</scope>
    <source>
        <strain evidence="3 4">SMR4r</strain>
    </source>
</reference>
<dbReference type="InterPro" id="IPR001343">
    <property type="entry name" value="Hemolysn_Ca-bd"/>
</dbReference>
<dbReference type="GO" id="GO:0005576">
    <property type="term" value="C:extracellular region"/>
    <property type="evidence" value="ECO:0007669"/>
    <property type="project" value="UniProtKB-SubCell"/>
</dbReference>
<keyword evidence="4" id="KW-1185">Reference proteome</keyword>
<dbReference type="SUPFAM" id="SSF51120">
    <property type="entry name" value="beta-Roll"/>
    <property type="match status" value="1"/>
</dbReference>
<organism evidence="3 4">
    <name type="scientific">Yoonia vestfoldensis</name>
    <dbReference type="NCBI Taxonomy" id="245188"/>
    <lineage>
        <taxon>Bacteria</taxon>
        <taxon>Pseudomonadati</taxon>
        <taxon>Pseudomonadota</taxon>
        <taxon>Alphaproteobacteria</taxon>
        <taxon>Rhodobacterales</taxon>
        <taxon>Paracoccaceae</taxon>
        <taxon>Yoonia</taxon>
    </lineage>
</organism>
<dbReference type="GO" id="GO:0005509">
    <property type="term" value="F:calcium ion binding"/>
    <property type="evidence" value="ECO:0007669"/>
    <property type="project" value="InterPro"/>
</dbReference>
<keyword evidence="3" id="KW-0413">Isomerase</keyword>
<keyword evidence="2" id="KW-0964">Secreted</keyword>
<evidence type="ECO:0000313" key="4">
    <source>
        <dbReference type="Proteomes" id="UP000195273"/>
    </source>
</evidence>
<dbReference type="InterPro" id="IPR011049">
    <property type="entry name" value="Serralysin-like_metalloprot_C"/>
</dbReference>
<dbReference type="PANTHER" id="PTHR38340">
    <property type="entry name" value="S-LAYER PROTEIN"/>
    <property type="match status" value="1"/>
</dbReference>
<dbReference type="GO" id="GO:0016853">
    <property type="term" value="F:isomerase activity"/>
    <property type="evidence" value="ECO:0007669"/>
    <property type="project" value="UniProtKB-KW"/>
</dbReference>
<proteinExistence type="predicted"/>
<dbReference type="Pfam" id="PF00353">
    <property type="entry name" value="HemolysinCabind"/>
    <property type="match status" value="3"/>
</dbReference>
<comment type="subcellular location">
    <subcellularLocation>
        <location evidence="1">Secreted</location>
    </subcellularLocation>
</comment>
<name>A0A1Y0EE04_9RHOB</name>
<dbReference type="EC" id="5.1.3.-" evidence="3"/>
<sequence length="653" mass="63324">MTGVENLTVTNANAAAADDLTVTFSTATQTFISGVTAITNLASTDGLTFARVTELATINLNNTGAATTVQFADAVLSGTADTVTLNVNGATGAVTIGTVTDADGDFETLNIVATGGSSAFDATNIDGDVATLNISGSGNLALGAASFANIETVAAGNATGNVSLILAADGVTGATNTKTVTMGSGDDTVNIAALDATTVGAVVVNTGAGDDTVVIGTIANDYTINGGAGTDTLSFNALPTVATAVGVTGFEVLTSTVAIADAATTTLDLAVFGAENAINRVNVAGALATEDDSANDIFAITNARDVATLGINIADADGDDAVVSFARLIDGTANALTIAVTAAGGGEISAINANDEETITINTADGALALETMSATDMTSLVLVGDNAANVGTVTAASLTSVDASGLEAAFTGVFTSATGALTFTAGTGVATVTGGAGNDTINGGAAADVLVGGAGNDTINGGAGADTITGGAGTNTLTGGAGVDVFVVGFGTDTITDFVVGATGDDIRIDISAVEAISGMDLVFLDDFVSVGAGAAARTTITGATDLADATADSMILVVNGNIATAAALEDALELGGAFELTINGTVEAGDGFLVLYDDGVNSYLATVESRAGIADNDPAAVGDLIATNFVTFTGIADATTILDANFVALVA</sequence>
<dbReference type="Proteomes" id="UP000195273">
    <property type="component" value="Chromosome"/>
</dbReference>
<evidence type="ECO:0000256" key="2">
    <source>
        <dbReference type="ARBA" id="ARBA00022525"/>
    </source>
</evidence>
<protein>
    <submittedName>
        <fullName evidence="3">Poly(Beta-D-mannuronate) C5 epimerase 5</fullName>
        <ecNumber evidence="3">5.1.3.-</ecNumber>
    </submittedName>
</protein>